<dbReference type="AlphaFoldDB" id="A0A0R1JMX3"/>
<dbReference type="PATRIC" id="fig|1291734.4.peg.531"/>
<dbReference type="PROSITE" id="PS51462">
    <property type="entry name" value="NUDIX"/>
    <property type="match status" value="1"/>
</dbReference>
<dbReference type="Pfam" id="PF00293">
    <property type="entry name" value="NUDIX"/>
    <property type="match status" value="1"/>
</dbReference>
<reference evidence="7 8" key="1">
    <citation type="journal article" date="2015" name="Genome Announc.">
        <title>Expanding the biotechnology potential of lactobacilli through comparative genomics of 213 strains and associated genera.</title>
        <authorList>
            <person name="Sun Z."/>
            <person name="Harris H.M."/>
            <person name="McCann A."/>
            <person name="Guo C."/>
            <person name="Argimon S."/>
            <person name="Zhang W."/>
            <person name="Yang X."/>
            <person name="Jeffery I.B."/>
            <person name="Cooney J.C."/>
            <person name="Kagawa T.F."/>
            <person name="Liu W."/>
            <person name="Song Y."/>
            <person name="Salvetti E."/>
            <person name="Wrobel A."/>
            <person name="Rasinkangas P."/>
            <person name="Parkhill J."/>
            <person name="Rea M.C."/>
            <person name="O'Sullivan O."/>
            <person name="Ritari J."/>
            <person name="Douillard F.P."/>
            <person name="Paul Ross R."/>
            <person name="Yang R."/>
            <person name="Briner A.E."/>
            <person name="Felis G.E."/>
            <person name="de Vos W.M."/>
            <person name="Barrangou R."/>
            <person name="Klaenhammer T.R."/>
            <person name="Caufield P.W."/>
            <person name="Cui Y."/>
            <person name="Zhang H."/>
            <person name="O'Toole P.W."/>
        </authorList>
    </citation>
    <scope>NUCLEOTIDE SEQUENCE [LARGE SCALE GENOMIC DNA]</scope>
    <source>
        <strain evidence="7 8">JCM 17158</strain>
    </source>
</reference>
<keyword evidence="5" id="KW-0460">Magnesium</keyword>
<dbReference type="GO" id="GO:0005737">
    <property type="term" value="C:cytoplasm"/>
    <property type="evidence" value="ECO:0007669"/>
    <property type="project" value="TreeGrafter"/>
</dbReference>
<comment type="caution">
    <text evidence="7">The sequence shown here is derived from an EMBL/GenBank/DDBJ whole genome shotgun (WGS) entry which is preliminary data.</text>
</comment>
<dbReference type="PANTHER" id="PTHR43758">
    <property type="entry name" value="7,8-DIHYDRO-8-OXOGUANINE TRIPHOSPHATASE"/>
    <property type="match status" value="1"/>
</dbReference>
<dbReference type="PANTHER" id="PTHR43758:SF2">
    <property type="entry name" value="OXIDIZED PURINE NUCLEOSIDE TRIPHOSPHATE HYDROLASE"/>
    <property type="match status" value="1"/>
</dbReference>
<dbReference type="STRING" id="1291734.FD02_GL000517"/>
<dbReference type="SUPFAM" id="SSF55811">
    <property type="entry name" value="Nudix"/>
    <property type="match status" value="1"/>
</dbReference>
<dbReference type="PROSITE" id="PS00893">
    <property type="entry name" value="NUDIX_BOX"/>
    <property type="match status" value="1"/>
</dbReference>
<dbReference type="InterPro" id="IPR020084">
    <property type="entry name" value="NUDIX_hydrolase_CS"/>
</dbReference>
<evidence type="ECO:0000256" key="1">
    <source>
        <dbReference type="ARBA" id="ARBA00001946"/>
    </source>
</evidence>
<dbReference type="GO" id="GO:0046872">
    <property type="term" value="F:metal ion binding"/>
    <property type="evidence" value="ECO:0007669"/>
    <property type="project" value="UniProtKB-KW"/>
</dbReference>
<name>A0A0R1JMX3_9LACO</name>
<dbReference type="InterPro" id="IPR015797">
    <property type="entry name" value="NUDIX_hydrolase-like_dom_sf"/>
</dbReference>
<dbReference type="GO" id="GO:0016818">
    <property type="term" value="F:hydrolase activity, acting on acid anhydrides, in phosphorus-containing anhydrides"/>
    <property type="evidence" value="ECO:0007669"/>
    <property type="project" value="TreeGrafter"/>
</dbReference>
<evidence type="ECO:0000313" key="8">
    <source>
        <dbReference type="Proteomes" id="UP000051804"/>
    </source>
</evidence>
<keyword evidence="8" id="KW-1185">Reference proteome</keyword>
<keyword evidence="4" id="KW-0378">Hydrolase</keyword>
<organism evidence="7 8">
    <name type="scientific">Lacticaseibacillus nasuensis JCM 17158</name>
    <dbReference type="NCBI Taxonomy" id="1291734"/>
    <lineage>
        <taxon>Bacteria</taxon>
        <taxon>Bacillati</taxon>
        <taxon>Bacillota</taxon>
        <taxon>Bacilli</taxon>
        <taxon>Lactobacillales</taxon>
        <taxon>Lactobacillaceae</taxon>
        <taxon>Lacticaseibacillus</taxon>
    </lineage>
</organism>
<proteinExistence type="inferred from homology"/>
<comment type="similarity">
    <text evidence="2">Belongs to the Nudix hydrolase family.</text>
</comment>
<dbReference type="EMBL" id="AZDJ01000032">
    <property type="protein sequence ID" value="KRK70451.1"/>
    <property type="molecule type" value="Genomic_DNA"/>
</dbReference>
<protein>
    <recommendedName>
        <fullName evidence="6">Nudix hydrolase domain-containing protein</fullName>
    </recommendedName>
</protein>
<evidence type="ECO:0000259" key="6">
    <source>
        <dbReference type="PROSITE" id="PS51462"/>
    </source>
</evidence>
<sequence>MTLMTQAYTVVLCQTPAGILLINRAKPPYRGRWNGLGGKVEPGESPAAGAVREVQEESGAVIQPRNLFARGLVHWVEDDQWRGDLYLFAAQAAAVATPQATREGIVAAWSREWLQAPDNLGLTPDLPALLPYFFGSDAPELTSRFTGNRFIGLTLEAAHHD</sequence>
<keyword evidence="3" id="KW-0479">Metal-binding</keyword>
<gene>
    <name evidence="7" type="ORF">FD02_GL000517</name>
</gene>
<evidence type="ECO:0000256" key="2">
    <source>
        <dbReference type="ARBA" id="ARBA00005582"/>
    </source>
</evidence>
<dbReference type="Proteomes" id="UP000051804">
    <property type="component" value="Unassembled WGS sequence"/>
</dbReference>
<accession>A0A0R1JMX3</accession>
<evidence type="ECO:0000256" key="5">
    <source>
        <dbReference type="ARBA" id="ARBA00022842"/>
    </source>
</evidence>
<evidence type="ECO:0000256" key="4">
    <source>
        <dbReference type="ARBA" id="ARBA00022801"/>
    </source>
</evidence>
<dbReference type="InterPro" id="IPR000086">
    <property type="entry name" value="NUDIX_hydrolase_dom"/>
</dbReference>
<dbReference type="Gene3D" id="3.90.79.10">
    <property type="entry name" value="Nucleoside Triphosphate Pyrophosphohydrolase"/>
    <property type="match status" value="1"/>
</dbReference>
<evidence type="ECO:0000256" key="3">
    <source>
        <dbReference type="ARBA" id="ARBA00022723"/>
    </source>
</evidence>
<evidence type="ECO:0000313" key="7">
    <source>
        <dbReference type="EMBL" id="KRK70451.1"/>
    </source>
</evidence>
<feature type="domain" description="Nudix hydrolase" evidence="6">
    <location>
        <begin position="3"/>
        <end position="133"/>
    </location>
</feature>
<dbReference type="CDD" id="cd18886">
    <property type="entry name" value="NUDIX_MutT_Nudt1"/>
    <property type="match status" value="1"/>
</dbReference>
<comment type="cofactor">
    <cofactor evidence="1">
        <name>Mg(2+)</name>
        <dbReference type="ChEBI" id="CHEBI:18420"/>
    </cofactor>
</comment>